<evidence type="ECO:0000256" key="1">
    <source>
        <dbReference type="ARBA" id="ARBA00004418"/>
    </source>
</evidence>
<evidence type="ECO:0000256" key="3">
    <source>
        <dbReference type="ARBA" id="ARBA00022729"/>
    </source>
</evidence>
<accession>A0A1S1Q624</accession>
<keyword evidence="3" id="KW-0732">Signal</keyword>
<dbReference type="CDD" id="cd13590">
    <property type="entry name" value="PBP2_PotD_PotF_like"/>
    <property type="match status" value="1"/>
</dbReference>
<gene>
    <name evidence="5" type="ORF">CC117_08555</name>
</gene>
<dbReference type="PANTHER" id="PTHR30222">
    <property type="entry name" value="SPERMIDINE/PUTRESCINE-BINDING PERIPLASMIC PROTEIN"/>
    <property type="match status" value="1"/>
</dbReference>
<dbReference type="EMBL" id="MBLM01000174">
    <property type="protein sequence ID" value="OHV28655.1"/>
    <property type="molecule type" value="Genomic_DNA"/>
</dbReference>
<organism evidence="5 6">
    <name type="scientific">Parafrankia colletiae</name>
    <dbReference type="NCBI Taxonomy" id="573497"/>
    <lineage>
        <taxon>Bacteria</taxon>
        <taxon>Bacillati</taxon>
        <taxon>Actinomycetota</taxon>
        <taxon>Actinomycetes</taxon>
        <taxon>Frankiales</taxon>
        <taxon>Frankiaceae</taxon>
        <taxon>Parafrankia</taxon>
    </lineage>
</organism>
<dbReference type="Pfam" id="PF13343">
    <property type="entry name" value="SBP_bac_6"/>
    <property type="match status" value="1"/>
</dbReference>
<dbReference type="GO" id="GO:0015846">
    <property type="term" value="P:polyamine transport"/>
    <property type="evidence" value="ECO:0007669"/>
    <property type="project" value="InterPro"/>
</dbReference>
<comment type="subcellular location">
    <subcellularLocation>
        <location evidence="1">Periplasm</location>
    </subcellularLocation>
</comment>
<dbReference type="RefSeq" id="WP_071091789.1">
    <property type="nucleotide sequence ID" value="NZ_MBLM01000174.1"/>
</dbReference>
<evidence type="ECO:0000313" key="5">
    <source>
        <dbReference type="EMBL" id="OHV28655.1"/>
    </source>
</evidence>
<dbReference type="PRINTS" id="PR00909">
    <property type="entry name" value="SPERMDNBNDNG"/>
</dbReference>
<protein>
    <submittedName>
        <fullName evidence="5">ABC transporter substrate-binding protein</fullName>
    </submittedName>
</protein>
<dbReference type="GO" id="GO:0019808">
    <property type="term" value="F:polyamine binding"/>
    <property type="evidence" value="ECO:0007669"/>
    <property type="project" value="InterPro"/>
</dbReference>
<dbReference type="GO" id="GO:0042597">
    <property type="term" value="C:periplasmic space"/>
    <property type="evidence" value="ECO:0007669"/>
    <property type="project" value="UniProtKB-SubCell"/>
</dbReference>
<name>A0A1S1Q624_9ACTN</name>
<evidence type="ECO:0000256" key="2">
    <source>
        <dbReference type="ARBA" id="ARBA00022448"/>
    </source>
</evidence>
<evidence type="ECO:0000313" key="6">
    <source>
        <dbReference type="Proteomes" id="UP000179627"/>
    </source>
</evidence>
<dbReference type="PANTHER" id="PTHR30222:SF17">
    <property type="entry name" value="SPERMIDINE_PUTRESCINE-BINDING PERIPLASMIC PROTEIN"/>
    <property type="match status" value="1"/>
</dbReference>
<comment type="caution">
    <text evidence="5">The sequence shown here is derived from an EMBL/GenBank/DDBJ whole genome shotgun (WGS) entry which is preliminary data.</text>
</comment>
<keyword evidence="6" id="KW-1185">Reference proteome</keyword>
<sequence>MTGVGASLHDPALVRGLTRQRLSRRNLFRLAGLSGATVLAAACGDGTGPGAPGAADDVAGFWSGRELAGRLDFANWRFYMDVGASGSGHPSLELFTRETGIQVSYHEAIRDNESFFSGVRSDLAAGRSIGYDLMVLTNGNVQSRVIELGYLAPLDHRRLPMFAAEAAPSVKDPAYDPGNRFTVAWQSGITGIAYDPTRTGREISRFADLFDPAFAGRVGMFGENEDLPNLALLGIGVPPASSTPDDWRRAAEKLHQQRDAGIVRRYYEQEYIDSLTAGELWISMAWSGDVYQRLAAGANLKFVVPEEGGLIWTDSMCIPVTAQNPVDAITYMDFVYRPDVAGMLAEDIRYLTPVPAARGHVSPALAGSPLLFPTRAELDRVHRYRVLTAAEETEWNSIFQPVYQR</sequence>
<dbReference type="Gene3D" id="3.40.190.10">
    <property type="entry name" value="Periplasmic binding protein-like II"/>
    <property type="match status" value="2"/>
</dbReference>
<evidence type="ECO:0000256" key="4">
    <source>
        <dbReference type="ARBA" id="ARBA00022764"/>
    </source>
</evidence>
<dbReference type="Proteomes" id="UP000179627">
    <property type="component" value="Unassembled WGS sequence"/>
</dbReference>
<proteinExistence type="predicted"/>
<dbReference type="InterPro" id="IPR001188">
    <property type="entry name" value="Sperm_putr-bd"/>
</dbReference>
<reference evidence="6" key="1">
    <citation type="submission" date="2016-07" db="EMBL/GenBank/DDBJ databases">
        <title>Sequence Frankia sp. strain CcI1.17.</title>
        <authorList>
            <person name="Ghodhbane-Gtari F."/>
            <person name="Swanson E."/>
            <person name="Gueddou A."/>
            <person name="Morris K."/>
            <person name="Hezbri K."/>
            <person name="Ktari A."/>
            <person name="Nouioui I."/>
            <person name="Abebe-Akele F."/>
            <person name="Simpson S."/>
            <person name="Thomas K."/>
            <person name="Gtari M."/>
            <person name="Tisa L.S."/>
            <person name="Hurst S."/>
        </authorList>
    </citation>
    <scope>NUCLEOTIDE SEQUENCE [LARGE SCALE GENOMIC DNA]</scope>
    <source>
        <strain evidence="6">Cc1.17</strain>
    </source>
</reference>
<dbReference type="SUPFAM" id="SSF53850">
    <property type="entry name" value="Periplasmic binding protein-like II"/>
    <property type="match status" value="1"/>
</dbReference>
<keyword evidence="4" id="KW-0574">Periplasm</keyword>
<keyword evidence="2" id="KW-0813">Transport</keyword>
<dbReference type="AlphaFoldDB" id="A0A1S1Q624"/>